<evidence type="ECO:0000313" key="2">
    <source>
        <dbReference type="Proteomes" id="UP000199350"/>
    </source>
</evidence>
<dbReference type="EMBL" id="LT629700">
    <property type="protein sequence ID" value="SDL68918.1"/>
    <property type="molecule type" value="Genomic_DNA"/>
</dbReference>
<evidence type="ECO:0000313" key="1">
    <source>
        <dbReference type="EMBL" id="SDL68918.1"/>
    </source>
</evidence>
<gene>
    <name evidence="1" type="ORF">SAMN04488535_0425</name>
</gene>
<accession>A0A1G9M3Z4</accession>
<name>A0A1G9M3Z4_9CORY</name>
<proteinExistence type="predicted"/>
<dbReference type="RefSeq" id="WP_092148147.1">
    <property type="nucleotide sequence ID" value="NZ_LT629700.1"/>
</dbReference>
<dbReference type="Pfam" id="PF10722">
    <property type="entry name" value="YbjN"/>
    <property type="match status" value="1"/>
</dbReference>
<sequence>MTTTPTRKNDLDRVREFFRDSHYQFNETDSEYALATAFSGIAFDIRYTEPNIALVTTVAVDVVGADRFDDVLTWVEDYNNAHAFPTAVALKDDARDVTAFGATFVLPGAWEYTDAQFADWMNSGIQGVVDAAQKFLAAFAPEALEQLRRGPSA</sequence>
<dbReference type="AlphaFoldDB" id="A0A1G9M3Z4"/>
<dbReference type="InterPro" id="IPR019660">
    <property type="entry name" value="Put_sensory_transdc_reg_YbjN"/>
</dbReference>
<dbReference type="Proteomes" id="UP000199350">
    <property type="component" value="Chromosome I"/>
</dbReference>
<reference evidence="2" key="1">
    <citation type="submission" date="2016-10" db="EMBL/GenBank/DDBJ databases">
        <authorList>
            <person name="Varghese N."/>
            <person name="Submissions S."/>
        </authorList>
    </citation>
    <scope>NUCLEOTIDE SEQUENCE [LARGE SCALE GENOMIC DNA]</scope>
    <source>
        <strain evidence="2">DSM 20632</strain>
    </source>
</reference>
<dbReference type="OrthoDB" id="4406641at2"/>
<protein>
    <submittedName>
        <fullName evidence="1">Putative sensory transduction regulator</fullName>
    </submittedName>
</protein>
<dbReference type="STRING" id="38302.SAMN04488535_0425"/>
<organism evidence="1 2">
    <name type="scientific">Corynebacterium mycetoides</name>
    <dbReference type="NCBI Taxonomy" id="38302"/>
    <lineage>
        <taxon>Bacteria</taxon>
        <taxon>Bacillati</taxon>
        <taxon>Actinomycetota</taxon>
        <taxon>Actinomycetes</taxon>
        <taxon>Mycobacteriales</taxon>
        <taxon>Corynebacteriaceae</taxon>
        <taxon>Corynebacterium</taxon>
    </lineage>
</organism>
<keyword evidence="2" id="KW-1185">Reference proteome</keyword>